<keyword evidence="2" id="KW-1185">Reference proteome</keyword>
<organism evidence="1 2">
    <name type="scientific">Synechococcus phage ACG-2014h</name>
    <dbReference type="NCBI Taxonomy" id="1340810"/>
    <lineage>
        <taxon>Viruses</taxon>
        <taxon>Duplodnaviria</taxon>
        <taxon>Heunggongvirae</taxon>
        <taxon>Uroviricota</taxon>
        <taxon>Caudoviricetes</taxon>
        <taxon>Pantevenvirales</taxon>
        <taxon>Kyanoviridae</taxon>
        <taxon>Sedonavirus</taxon>
        <taxon>Sedonavirus tusconh</taxon>
    </lineage>
</organism>
<dbReference type="KEGG" id="vg:18504650"/>
<dbReference type="Proteomes" id="UP000018808">
    <property type="component" value="Segment"/>
</dbReference>
<dbReference type="GeneID" id="18504650"/>
<dbReference type="RefSeq" id="YP_009008208.1">
    <property type="nucleotide sequence ID" value="NC_023587.1"/>
</dbReference>
<evidence type="ECO:0000313" key="1">
    <source>
        <dbReference type="EMBL" id="AHB80488.1"/>
    </source>
</evidence>
<dbReference type="OrthoDB" id="24855at10239"/>
<name>V5US69_9CAUD</name>
<protein>
    <submittedName>
        <fullName evidence="1">Uncharacterized protein</fullName>
    </submittedName>
</protein>
<proteinExistence type="predicted"/>
<evidence type="ECO:0000313" key="2">
    <source>
        <dbReference type="Proteomes" id="UP000018808"/>
    </source>
</evidence>
<dbReference type="EMBL" id="KF156338">
    <property type="protein sequence ID" value="AHB80488.1"/>
    <property type="molecule type" value="Genomic_DNA"/>
</dbReference>
<accession>V5US69</accession>
<reference evidence="1 2" key="1">
    <citation type="journal article" date="2014" name="Nature">
        <title>Viral tagging reveals discrete populations in Synechococcus viral genome sequence space.</title>
        <authorList>
            <person name="Deng L."/>
            <person name="Ignacio Espinoza J.C."/>
            <person name="Gregory A.C."/>
            <person name="Poulos B.T."/>
            <person name="Weitz J.S."/>
            <person name="Hugenholtz P."/>
            <person name="Sullivan M.B."/>
        </authorList>
    </citation>
    <scope>NUCLEOTIDE SEQUENCE [LARGE SCALE GENOMIC DNA]</scope>
</reference>
<sequence length="56" mass="6561">MDKRVDKSEEFRESGMTLITETDSERHLKRAKKLRDVKEGELFNNQAEWADGFCGK</sequence>
<gene>
    <name evidence="1" type="ORF">S-MbCM7_074</name>
</gene>